<dbReference type="Gene3D" id="3.30.40.10">
    <property type="entry name" value="Zinc/RING finger domain, C3HC4 (zinc finger)"/>
    <property type="match status" value="1"/>
</dbReference>
<feature type="compositionally biased region" description="Low complexity" evidence="5">
    <location>
        <begin position="79"/>
        <end position="91"/>
    </location>
</feature>
<reference evidence="7" key="2">
    <citation type="submission" date="2022-10" db="UniProtKB">
        <authorList>
            <consortium name="EnsemblMetazoa"/>
        </authorList>
    </citation>
    <scope>IDENTIFICATION</scope>
    <source>
        <strain evidence="7">MINIMUS1</strain>
    </source>
</reference>
<feature type="domain" description="RING-type" evidence="6">
    <location>
        <begin position="296"/>
        <end position="336"/>
    </location>
</feature>
<evidence type="ECO:0000313" key="8">
    <source>
        <dbReference type="Proteomes" id="UP000075920"/>
    </source>
</evidence>
<evidence type="ECO:0000256" key="5">
    <source>
        <dbReference type="SAM" id="MobiDB-lite"/>
    </source>
</evidence>
<feature type="region of interest" description="Disordered" evidence="5">
    <location>
        <begin position="258"/>
        <end position="286"/>
    </location>
</feature>
<dbReference type="Pfam" id="PF13923">
    <property type="entry name" value="zf-C3HC4_2"/>
    <property type="match status" value="1"/>
</dbReference>
<dbReference type="AlphaFoldDB" id="A0A903Z026"/>
<keyword evidence="1" id="KW-0479">Metal-binding</keyword>
<dbReference type="InterPro" id="IPR001841">
    <property type="entry name" value="Znf_RING"/>
</dbReference>
<dbReference type="SUPFAM" id="SSF57850">
    <property type="entry name" value="RING/U-box"/>
    <property type="match status" value="1"/>
</dbReference>
<evidence type="ECO:0000256" key="1">
    <source>
        <dbReference type="ARBA" id="ARBA00022723"/>
    </source>
</evidence>
<protein>
    <recommendedName>
        <fullName evidence="6">RING-type domain-containing protein</fullName>
    </recommendedName>
</protein>
<reference evidence="8" key="1">
    <citation type="submission" date="2013-03" db="EMBL/GenBank/DDBJ databases">
        <title>The Genome Sequence of Anopheles minimus MINIMUS1.</title>
        <authorList>
            <consortium name="The Broad Institute Genomics Platform"/>
            <person name="Neafsey D.E."/>
            <person name="Walton C."/>
            <person name="Walker B."/>
            <person name="Young S.K."/>
            <person name="Zeng Q."/>
            <person name="Gargeya S."/>
            <person name="Fitzgerald M."/>
            <person name="Haas B."/>
            <person name="Abouelleil A."/>
            <person name="Allen A.W."/>
            <person name="Alvarado L."/>
            <person name="Arachchi H.M."/>
            <person name="Berlin A.M."/>
            <person name="Chapman S.B."/>
            <person name="Gainer-Dewar J."/>
            <person name="Goldberg J."/>
            <person name="Griggs A."/>
            <person name="Gujja S."/>
            <person name="Hansen M."/>
            <person name="Howarth C."/>
            <person name="Imamovic A."/>
            <person name="Ireland A."/>
            <person name="Larimer J."/>
            <person name="McCowan C."/>
            <person name="Murphy C."/>
            <person name="Pearson M."/>
            <person name="Poon T.W."/>
            <person name="Priest M."/>
            <person name="Roberts A."/>
            <person name="Saif S."/>
            <person name="Shea T."/>
            <person name="Sisk P."/>
            <person name="Sykes S."/>
            <person name="Wortman J."/>
            <person name="Nusbaum C."/>
            <person name="Birren B."/>
        </authorList>
    </citation>
    <scope>NUCLEOTIDE SEQUENCE [LARGE SCALE GENOMIC DNA]</scope>
    <source>
        <strain evidence="8">MINIMUS1</strain>
    </source>
</reference>
<evidence type="ECO:0000259" key="6">
    <source>
        <dbReference type="PROSITE" id="PS50089"/>
    </source>
</evidence>
<organism evidence="7 8">
    <name type="scientific">Anopheles minimus</name>
    <dbReference type="NCBI Taxonomy" id="112268"/>
    <lineage>
        <taxon>Eukaryota</taxon>
        <taxon>Metazoa</taxon>
        <taxon>Ecdysozoa</taxon>
        <taxon>Arthropoda</taxon>
        <taxon>Hexapoda</taxon>
        <taxon>Insecta</taxon>
        <taxon>Pterygota</taxon>
        <taxon>Neoptera</taxon>
        <taxon>Endopterygota</taxon>
        <taxon>Diptera</taxon>
        <taxon>Nematocera</taxon>
        <taxon>Culicoidea</taxon>
        <taxon>Culicidae</taxon>
        <taxon>Anophelinae</taxon>
        <taxon>Anopheles</taxon>
    </lineage>
</organism>
<dbReference type="SMART" id="SM00184">
    <property type="entry name" value="RING"/>
    <property type="match status" value="1"/>
</dbReference>
<dbReference type="PROSITE" id="PS00518">
    <property type="entry name" value="ZF_RING_1"/>
    <property type="match status" value="1"/>
</dbReference>
<dbReference type="InterPro" id="IPR017907">
    <property type="entry name" value="Znf_RING_CS"/>
</dbReference>
<keyword evidence="3" id="KW-0862">Zinc</keyword>
<dbReference type="InterPro" id="IPR013083">
    <property type="entry name" value="Znf_RING/FYVE/PHD"/>
</dbReference>
<keyword evidence="8" id="KW-1185">Reference proteome</keyword>
<evidence type="ECO:0000313" key="7">
    <source>
        <dbReference type="EnsemblMetazoa" id="AMIN016214-PA"/>
    </source>
</evidence>
<dbReference type="Proteomes" id="UP000075920">
    <property type="component" value="Unassembled WGS sequence"/>
</dbReference>
<feature type="region of interest" description="Disordered" evidence="5">
    <location>
        <begin position="65"/>
        <end position="106"/>
    </location>
</feature>
<keyword evidence="2 4" id="KW-0863">Zinc-finger</keyword>
<evidence type="ECO:0000256" key="2">
    <source>
        <dbReference type="ARBA" id="ARBA00022771"/>
    </source>
</evidence>
<sequence>MYKMSLIKSEFIEYDIDEMETSMQSLIERADRFINSLTNRSSNSNSSSSYDEINASSSRYSMNANYAEPEAEAEPETVSGFISNDSASSSASRDDGNGSSGSDTTILCYTDEQMPEPMNPAPAVVNNSFGQDVIIIGTPTTEPRRRRRARRIVTMPNTDTSVIDLSNYPEERNTTPVSIVVISSDEENEEAAPVTSTRIQPSGPGNCSTFTINSVGVSVTTSTPLSVHVLSNPCRNRRPQNASHNIVEDVGMRQLIHTAPVPQSSPPPPTQTLQQTNSGGTHTAIQGNPRSMSIICPICYEQLGNTRAISTSCGHVFCDQCIKKSLRTAKKCPLCNKSLSKANQMHPVYFATQ</sequence>
<dbReference type="PROSITE" id="PS50089">
    <property type="entry name" value="ZF_RING_2"/>
    <property type="match status" value="1"/>
</dbReference>
<feature type="compositionally biased region" description="Polar residues" evidence="5">
    <location>
        <begin position="277"/>
        <end position="286"/>
    </location>
</feature>
<accession>A0A903Z026</accession>
<dbReference type="GO" id="GO:0008270">
    <property type="term" value="F:zinc ion binding"/>
    <property type="evidence" value="ECO:0007669"/>
    <property type="project" value="UniProtKB-KW"/>
</dbReference>
<evidence type="ECO:0000256" key="3">
    <source>
        <dbReference type="ARBA" id="ARBA00022833"/>
    </source>
</evidence>
<dbReference type="PANTHER" id="PTHR23041">
    <property type="entry name" value="RING FINGER DOMAIN-CONTAINING"/>
    <property type="match status" value="1"/>
</dbReference>
<evidence type="ECO:0000256" key="4">
    <source>
        <dbReference type="PROSITE-ProRule" id="PRU00175"/>
    </source>
</evidence>
<name>A0A903Z026_9DIPT</name>
<dbReference type="PANTHER" id="PTHR23041:SF78">
    <property type="entry name" value="E3 UBIQUITIN-PROTEIN LIGASE RNF4"/>
    <property type="match status" value="1"/>
</dbReference>
<proteinExistence type="predicted"/>
<dbReference type="EnsemblMetazoa" id="AMIN016214-RA">
    <property type="protein sequence ID" value="AMIN016214-PA"/>
    <property type="gene ID" value="AMIN016214"/>
</dbReference>
<dbReference type="InterPro" id="IPR047134">
    <property type="entry name" value="RNF4"/>
</dbReference>
<dbReference type="GO" id="GO:0045944">
    <property type="term" value="P:positive regulation of transcription by RNA polymerase II"/>
    <property type="evidence" value="ECO:0007669"/>
    <property type="project" value="TreeGrafter"/>
</dbReference>